<keyword evidence="2" id="KW-1185">Reference proteome</keyword>
<reference evidence="1 2" key="1">
    <citation type="journal article" date="2015" name="Sci. Rep.">
        <title>Chromosome-level genome map provides insights into diverse defense mechanisms in the medicinal fungus Ganoderma sinense.</title>
        <authorList>
            <person name="Zhu Y."/>
            <person name="Xu J."/>
            <person name="Sun C."/>
            <person name="Zhou S."/>
            <person name="Xu H."/>
            <person name="Nelson D.R."/>
            <person name="Qian J."/>
            <person name="Song J."/>
            <person name="Luo H."/>
            <person name="Xiang L."/>
            <person name="Li Y."/>
            <person name="Xu Z."/>
            <person name="Ji A."/>
            <person name="Wang L."/>
            <person name="Lu S."/>
            <person name="Hayward A."/>
            <person name="Sun W."/>
            <person name="Li X."/>
            <person name="Schwartz D.C."/>
            <person name="Wang Y."/>
            <person name="Chen S."/>
        </authorList>
    </citation>
    <scope>NUCLEOTIDE SEQUENCE [LARGE SCALE GENOMIC DNA]</scope>
    <source>
        <strain evidence="1 2">ZZ0214-1</strain>
    </source>
</reference>
<sequence>MEELWEALPTLRRLVGFDGGWDGVQRKAWDVLCDALQQQDLLRFPISLLTAAAIMEGVLDALVKRYKSTGRDSRGKPCKRDSASSRKAAMKCSRDVRLDVQEVLQVSNEELVTCQKWLGVFVEPK</sequence>
<dbReference type="AlphaFoldDB" id="A0A2G8S6N9"/>
<name>A0A2G8S6N9_9APHY</name>
<dbReference type="STRING" id="1077348.A0A2G8S6N9"/>
<gene>
    <name evidence="1" type="ORF">GSI_09257</name>
</gene>
<comment type="caution">
    <text evidence="1">The sequence shown here is derived from an EMBL/GenBank/DDBJ whole genome shotgun (WGS) entry which is preliminary data.</text>
</comment>
<dbReference type="Proteomes" id="UP000230002">
    <property type="component" value="Unassembled WGS sequence"/>
</dbReference>
<evidence type="ECO:0000313" key="2">
    <source>
        <dbReference type="Proteomes" id="UP000230002"/>
    </source>
</evidence>
<protein>
    <submittedName>
        <fullName evidence="1">Uncharacterized protein</fullName>
    </submittedName>
</protein>
<dbReference type="OrthoDB" id="3250555at2759"/>
<accession>A0A2G8S6N9</accession>
<dbReference type="EMBL" id="AYKW01000023">
    <property type="protein sequence ID" value="PIL29208.1"/>
    <property type="molecule type" value="Genomic_DNA"/>
</dbReference>
<organism evidence="1 2">
    <name type="scientific">Ganoderma sinense ZZ0214-1</name>
    <dbReference type="NCBI Taxonomy" id="1077348"/>
    <lineage>
        <taxon>Eukaryota</taxon>
        <taxon>Fungi</taxon>
        <taxon>Dikarya</taxon>
        <taxon>Basidiomycota</taxon>
        <taxon>Agaricomycotina</taxon>
        <taxon>Agaricomycetes</taxon>
        <taxon>Polyporales</taxon>
        <taxon>Polyporaceae</taxon>
        <taxon>Ganoderma</taxon>
    </lineage>
</organism>
<proteinExistence type="predicted"/>
<evidence type="ECO:0000313" key="1">
    <source>
        <dbReference type="EMBL" id="PIL29208.1"/>
    </source>
</evidence>